<reference evidence="12" key="1">
    <citation type="submission" date="2023-03" db="EMBL/GenBank/DDBJ databases">
        <authorList>
            <person name="Steffen K."/>
            <person name="Cardenas P."/>
        </authorList>
    </citation>
    <scope>NUCLEOTIDE SEQUENCE</scope>
</reference>
<feature type="disulfide bond" evidence="10">
    <location>
        <begin position="139"/>
        <end position="149"/>
    </location>
</feature>
<keyword evidence="7 10" id="KW-1015">Disulfide bond</keyword>
<comment type="caution">
    <text evidence="12">The sequence shown here is derived from an EMBL/GenBank/DDBJ whole genome shotgun (WGS) entry which is preliminary data.</text>
</comment>
<evidence type="ECO:0000259" key="11">
    <source>
        <dbReference type="PROSITE" id="PS50287"/>
    </source>
</evidence>
<dbReference type="EMBL" id="CASHTH010002591">
    <property type="protein sequence ID" value="CAI8032259.1"/>
    <property type="molecule type" value="Genomic_DNA"/>
</dbReference>
<gene>
    <name evidence="12" type="ORF">GBAR_LOCUS18249</name>
</gene>
<feature type="domain" description="SRCR" evidence="11">
    <location>
        <begin position="293"/>
        <end position="394"/>
    </location>
</feature>
<feature type="domain" description="SRCR" evidence="11">
    <location>
        <begin position="634"/>
        <end position="737"/>
    </location>
</feature>
<feature type="disulfide bond" evidence="10">
    <location>
        <begin position="251"/>
        <end position="261"/>
    </location>
</feature>
<keyword evidence="5" id="KW-1133">Transmembrane helix</keyword>
<evidence type="ECO:0000313" key="13">
    <source>
        <dbReference type="Proteomes" id="UP001174909"/>
    </source>
</evidence>
<evidence type="ECO:0000256" key="1">
    <source>
        <dbReference type="ARBA" id="ARBA00004167"/>
    </source>
</evidence>
<evidence type="ECO:0000256" key="7">
    <source>
        <dbReference type="ARBA" id="ARBA00023157"/>
    </source>
</evidence>
<evidence type="ECO:0000256" key="5">
    <source>
        <dbReference type="ARBA" id="ARBA00022989"/>
    </source>
</evidence>
<dbReference type="FunFam" id="3.10.250.10:FF:000001">
    <property type="entry name" value="Lysyl oxidase 4 isoform X1"/>
    <property type="match status" value="2"/>
</dbReference>
<keyword evidence="8" id="KW-0675">Receptor</keyword>
<feature type="domain" description="SRCR" evidence="11">
    <location>
        <begin position="975"/>
        <end position="1073"/>
    </location>
</feature>
<dbReference type="SUPFAM" id="SSF56487">
    <property type="entry name" value="SRCR-like"/>
    <property type="match status" value="10"/>
</dbReference>
<evidence type="ECO:0000256" key="9">
    <source>
        <dbReference type="ARBA" id="ARBA00023180"/>
    </source>
</evidence>
<dbReference type="PROSITE" id="PS00420">
    <property type="entry name" value="SRCR_1"/>
    <property type="match status" value="4"/>
</dbReference>
<dbReference type="PANTHER" id="PTHR19331">
    <property type="entry name" value="SCAVENGER RECEPTOR DOMAIN-CONTAINING"/>
    <property type="match status" value="1"/>
</dbReference>
<feature type="disulfide bond" evidence="10">
    <location>
        <begin position="1157"/>
        <end position="1167"/>
    </location>
</feature>
<dbReference type="PROSITE" id="PS50287">
    <property type="entry name" value="SRCR_2"/>
    <property type="match status" value="10"/>
</dbReference>
<evidence type="ECO:0000256" key="4">
    <source>
        <dbReference type="ARBA" id="ARBA00022737"/>
    </source>
</evidence>
<feature type="domain" description="SRCR" evidence="11">
    <location>
        <begin position="59"/>
        <end position="171"/>
    </location>
</feature>
<evidence type="ECO:0000256" key="10">
    <source>
        <dbReference type="PROSITE-ProRule" id="PRU00196"/>
    </source>
</evidence>
<dbReference type="SMART" id="SM00202">
    <property type="entry name" value="SR"/>
    <property type="match status" value="10"/>
</dbReference>
<proteinExistence type="predicted"/>
<dbReference type="PRINTS" id="PR00258">
    <property type="entry name" value="SPERACTRCPTR"/>
</dbReference>
<dbReference type="Proteomes" id="UP001174909">
    <property type="component" value="Unassembled WGS sequence"/>
</dbReference>
<evidence type="ECO:0000256" key="2">
    <source>
        <dbReference type="ARBA" id="ARBA00022692"/>
    </source>
</evidence>
<evidence type="ECO:0000313" key="12">
    <source>
        <dbReference type="EMBL" id="CAI8032259.1"/>
    </source>
</evidence>
<feature type="disulfide bond" evidence="10">
    <location>
        <begin position="1045"/>
        <end position="1055"/>
    </location>
</feature>
<dbReference type="FunFam" id="3.10.250.10:FF:000011">
    <property type="entry name" value="Scavenger receptor class A member 5"/>
    <property type="match status" value="3"/>
</dbReference>
<dbReference type="EMBL" id="CASHTH010002591">
    <property type="protein sequence ID" value="CAI8032260.1"/>
    <property type="molecule type" value="Genomic_DNA"/>
</dbReference>
<name>A0AA35WTJ4_GEOBA</name>
<feature type="disulfide bond" evidence="10">
    <location>
        <begin position="706"/>
        <end position="716"/>
    </location>
</feature>
<dbReference type="Pfam" id="PF00530">
    <property type="entry name" value="SRCR"/>
    <property type="match status" value="10"/>
</dbReference>
<feature type="disulfide bond" evidence="10">
    <location>
        <begin position="363"/>
        <end position="373"/>
    </location>
</feature>
<protein>
    <submittedName>
        <fullName evidence="12">Deleted in malignant brain tumors 1 protein</fullName>
    </submittedName>
</protein>
<dbReference type="FunFam" id="3.10.250.10:FF:000016">
    <property type="entry name" value="Scavenger receptor cysteine-rich protein type 12"/>
    <property type="match status" value="1"/>
</dbReference>
<dbReference type="GO" id="GO:0016020">
    <property type="term" value="C:membrane"/>
    <property type="evidence" value="ECO:0007669"/>
    <property type="project" value="UniProtKB-SubCell"/>
</dbReference>
<feature type="domain" description="SRCR" evidence="11">
    <location>
        <begin position="521"/>
        <end position="623"/>
    </location>
</feature>
<keyword evidence="13" id="KW-1185">Reference proteome</keyword>
<organism evidence="12 13">
    <name type="scientific">Geodia barretti</name>
    <name type="common">Barrett's horny sponge</name>
    <dbReference type="NCBI Taxonomy" id="519541"/>
    <lineage>
        <taxon>Eukaryota</taxon>
        <taxon>Metazoa</taxon>
        <taxon>Porifera</taxon>
        <taxon>Demospongiae</taxon>
        <taxon>Heteroscleromorpha</taxon>
        <taxon>Tetractinellida</taxon>
        <taxon>Astrophorina</taxon>
        <taxon>Geodiidae</taxon>
        <taxon>Geodia</taxon>
    </lineage>
</organism>
<evidence type="ECO:0000256" key="3">
    <source>
        <dbReference type="ARBA" id="ARBA00022729"/>
    </source>
</evidence>
<dbReference type="InterPro" id="IPR001190">
    <property type="entry name" value="SRCR"/>
</dbReference>
<dbReference type="AlphaFoldDB" id="A0AA35WTJ4"/>
<feature type="disulfide bond" evidence="10">
    <location>
        <begin position="591"/>
        <end position="601"/>
    </location>
</feature>
<evidence type="ECO:0000256" key="6">
    <source>
        <dbReference type="ARBA" id="ARBA00023136"/>
    </source>
</evidence>
<feature type="domain" description="SRCR" evidence="11">
    <location>
        <begin position="181"/>
        <end position="279"/>
    </location>
</feature>
<dbReference type="Gene3D" id="3.10.250.10">
    <property type="entry name" value="SRCR-like domain"/>
    <property type="match status" value="10"/>
</dbReference>
<comment type="caution">
    <text evidence="10">Lacks conserved residue(s) required for the propagation of feature annotation.</text>
</comment>
<dbReference type="InterPro" id="IPR036772">
    <property type="entry name" value="SRCR-like_dom_sf"/>
</dbReference>
<keyword evidence="3" id="KW-0732">Signal</keyword>
<keyword evidence="9" id="KW-0325">Glycoprotein</keyword>
<evidence type="ECO:0000256" key="8">
    <source>
        <dbReference type="ARBA" id="ARBA00023170"/>
    </source>
</evidence>
<sequence length="1188" mass="127119">MGRSDLLRSCLPVPPVPVQSSARLSVDRTKTAPSLSRHLPLRVPTRTTLECSVRRPRGLQLSVPPETLDWPVAVQPREGRVEICINNQWGTICDDSWDERGVNLVCSALYNEQIVGEMVDPEEFSGVEDLPILMDDVKCRGMESNLLSCPQLQLNASHDCTHMEDVAISCTGTRRCQNGEIALAGGQYVSEGTIQICLDGVWGTVCDDLWDPTDAGVVCNILGYTNGSAIALRGAHFGQGTGPIHLDNVICTGSETSLLDCRSSPHNCGHYEDAGVICPAPQDADANCTNGDIRLADGDNEYQGRVEVCLHGNWGTVCDDGWDNRDAGVVCNQLGYTGGFPSAVSNAGFGRGSGLIFLDNVDCDGTEPNLLQCRGNEPGNHNCGPSEDAGVFCPDPTANCSNGDVRLAGGTTEYEGRVEVCIGGAWGTVCGDSLWDDREASVVCRQLGLPNKYSIAVGDAAFGPGEGLVLIRSMQCNGSESALLNCRYSTPSPFSFFCRSHSSDASVVCHDPTFRCNSTEVRLGGGATPNEGRVEICLDNHWGTLCDNGWDLPDAQVVCRQLGYRPEGAITARARRYGEGFGRVHLDNLNCSGSEERLYDCQHSSFTEVTCFSFESDVGVVCPVGDPVCTHGDLRLQDGDTLLEGRVEICIGGTWGSVCDDLWDDRDAAVACSQLGFSRIGADAAGYRTFPVATADVPILLDNLQCVGTESSLLDCRATPIGTHNCGHHEDAGIYCRPRPCIDGTLRLNDGFNPSNGRLEICVNEVWATVCGTGFTDEMAAAACTGMGLPSDGAFRSAEGLFGSPSSEGPFYVVDIQCPPARPTNCTFTTATPPGTCTHENDVGVFCPVAEGTPTLCTTGDIRLAGTFRPQQGRVEICINNQWGTICDDSWNQHSVNFVCTSLYDQSIVGEMVDPEEFSGGEDLPILMDDVKCRGTESNLLSCPQLQLNASHDCTHMEDVAISCNGTRRCRDGEIMLAGGQYESEGTIQICIDDVWGTVCDDLWDQTDAGVVCNVLGYTNGSAIALRGAHFGEGTGPIHLDNVICTGSENSLLDCRYSPHNCGHYEDAGVICPAPQDADTNCTNGEVRLADGDNEYQGRVEVCLHGNWGTVCDDRWDNRDARVVCNQLGYTGGVPFSVTRAGFGRGSGLIFLDNVDCDGTEPNLLQCRGNEPGNHNCGPSEDAGVYCP</sequence>
<feature type="domain" description="SRCR" evidence="11">
    <location>
        <begin position="746"/>
        <end position="848"/>
    </location>
</feature>
<feature type="domain" description="SRCR" evidence="11">
    <location>
        <begin position="862"/>
        <end position="965"/>
    </location>
</feature>
<keyword evidence="4" id="KW-0677">Repeat</keyword>
<dbReference type="FunFam" id="3.10.250.10:FF:000006">
    <property type="entry name" value="neurotrypsin isoform X2"/>
    <property type="match status" value="1"/>
</dbReference>
<feature type="domain" description="SRCR" evidence="11">
    <location>
        <begin position="405"/>
        <end position="510"/>
    </location>
</feature>
<keyword evidence="2" id="KW-0812">Transmembrane</keyword>
<feature type="disulfide bond" evidence="10">
    <location>
        <begin position="476"/>
        <end position="486"/>
    </location>
</feature>
<feature type="non-terminal residue" evidence="12">
    <location>
        <position position="1"/>
    </location>
</feature>
<feature type="disulfide bond" evidence="10">
    <location>
        <begin position="933"/>
        <end position="943"/>
    </location>
</feature>
<feature type="domain" description="SRCR" evidence="11">
    <location>
        <begin position="1087"/>
        <end position="1188"/>
    </location>
</feature>
<keyword evidence="6" id="KW-0472">Membrane</keyword>
<dbReference type="FunFam" id="3.10.250.10:FF:000007">
    <property type="entry name" value="Soluble scavenger receptor cysteine-rich domain-containing protein SSC5D"/>
    <property type="match status" value="2"/>
</dbReference>
<accession>A0AA35WTJ4</accession>
<dbReference type="PANTHER" id="PTHR19331:SF465">
    <property type="entry name" value="EGG PEPTIDE SPERACT RECEPTOR"/>
    <property type="match status" value="1"/>
</dbReference>
<comment type="subcellular location">
    <subcellularLocation>
        <location evidence="1">Membrane</location>
        <topology evidence="1">Single-pass membrane protein</topology>
    </subcellularLocation>
</comment>